<dbReference type="GO" id="GO:0005737">
    <property type="term" value="C:cytoplasm"/>
    <property type="evidence" value="ECO:0000318"/>
    <property type="project" value="GO_Central"/>
</dbReference>
<evidence type="ECO:0000313" key="5">
    <source>
        <dbReference type="EMBL" id="PNR59409.1"/>
    </source>
</evidence>
<dbReference type="PROSITE" id="PS50294">
    <property type="entry name" value="WD_REPEATS_REGION"/>
    <property type="match status" value="1"/>
</dbReference>
<feature type="repeat" description="WD" evidence="3">
    <location>
        <begin position="365"/>
        <end position="396"/>
    </location>
</feature>
<keyword evidence="2" id="KW-0677">Repeat</keyword>
<reference evidence="5 7" key="1">
    <citation type="journal article" date="2008" name="Science">
        <title>The Physcomitrella genome reveals evolutionary insights into the conquest of land by plants.</title>
        <authorList>
            <person name="Rensing S."/>
            <person name="Lang D."/>
            <person name="Zimmer A."/>
            <person name="Terry A."/>
            <person name="Salamov A."/>
            <person name="Shapiro H."/>
            <person name="Nishiyama T."/>
            <person name="Perroud P.-F."/>
            <person name="Lindquist E."/>
            <person name="Kamisugi Y."/>
            <person name="Tanahashi T."/>
            <person name="Sakakibara K."/>
            <person name="Fujita T."/>
            <person name="Oishi K."/>
            <person name="Shin-I T."/>
            <person name="Kuroki Y."/>
            <person name="Toyoda A."/>
            <person name="Suzuki Y."/>
            <person name="Hashimoto A."/>
            <person name="Yamaguchi K."/>
            <person name="Sugano A."/>
            <person name="Kohara Y."/>
            <person name="Fujiyama A."/>
            <person name="Anterola A."/>
            <person name="Aoki S."/>
            <person name="Ashton N."/>
            <person name="Barbazuk W.B."/>
            <person name="Barker E."/>
            <person name="Bennetzen J."/>
            <person name="Bezanilla M."/>
            <person name="Blankenship R."/>
            <person name="Cho S.H."/>
            <person name="Dutcher S."/>
            <person name="Estelle M."/>
            <person name="Fawcett J.A."/>
            <person name="Gundlach H."/>
            <person name="Hanada K."/>
            <person name="Heyl A."/>
            <person name="Hicks K.A."/>
            <person name="Hugh J."/>
            <person name="Lohr M."/>
            <person name="Mayer K."/>
            <person name="Melkozernov A."/>
            <person name="Murata T."/>
            <person name="Nelson D."/>
            <person name="Pils B."/>
            <person name="Prigge M."/>
            <person name="Reiss B."/>
            <person name="Renner T."/>
            <person name="Rombauts S."/>
            <person name="Rushton P."/>
            <person name="Sanderfoot A."/>
            <person name="Schween G."/>
            <person name="Shiu S.-H."/>
            <person name="Stueber K."/>
            <person name="Theodoulou F.L."/>
            <person name="Tu H."/>
            <person name="Van de Peer Y."/>
            <person name="Verrier P.J."/>
            <person name="Waters E."/>
            <person name="Wood A."/>
            <person name="Yang L."/>
            <person name="Cove D."/>
            <person name="Cuming A."/>
            <person name="Hasebe M."/>
            <person name="Lucas S."/>
            <person name="Mishler D.B."/>
            <person name="Reski R."/>
            <person name="Grigoriev I."/>
            <person name="Quatrano R.S."/>
            <person name="Boore J.L."/>
        </authorList>
    </citation>
    <scope>NUCLEOTIDE SEQUENCE [LARGE SCALE GENOMIC DNA]</scope>
    <source>
        <strain evidence="6 7">cv. Gransden 2004</strain>
    </source>
</reference>
<sequence>MYRTKDLYRCGLGEHWRRQIGDVTPTAFSRKIGGCEDLIHRLINYAELEGHNGCVNTVSFNPSGELLVSGSDDQEIKVWNWGSKTEVLSYESGHEDNVFQARVMPYSDDRIIVSCAADGQVRYGTILENGRVSTKNLAKHRNRAHKMAIEPGSPRIFYSCGEDGVVRHFDLREEKSTKLLTCHQFRASTGKPSRSRVVRLNAIVMNPRNFNYFAVGGSDQYARVYDLRRVNANGFEMEDNPVQCYAPKHLQGRDHEEHITCVAYSHQEELLVTYNDELIYLFDKSMSLGSGPEQRNSEDDWKGDDEGEGSQQDVPQPQVYEGHRNHQTVKGVNFLGPNTEYVVSGSDCGRIFIWKKKGGELVALIKGDNKVVNCLEPHPYATVLATSGIDETIKVWAPISERILELPQDAERVMKINKRRRESHASSVPLTAGLVRTLLLQRHLQIPTEGEGGTYTRVSFEGGSFDDEIAAVLDSDFEGDDDSSDDGGNGNPRECIIS</sequence>
<dbReference type="RefSeq" id="XP_024362466.1">
    <property type="nucleotide sequence ID" value="XM_024506698.2"/>
</dbReference>
<keyword evidence="1 3" id="KW-0853">WD repeat</keyword>
<feature type="region of interest" description="Disordered" evidence="4">
    <location>
        <begin position="289"/>
        <end position="317"/>
    </location>
</feature>
<evidence type="ECO:0000256" key="3">
    <source>
        <dbReference type="PROSITE-ProRule" id="PRU00221"/>
    </source>
</evidence>
<feature type="compositionally biased region" description="Acidic residues" evidence="4">
    <location>
        <begin position="473"/>
        <end position="485"/>
    </location>
</feature>
<dbReference type="OrthoDB" id="4869960at2759"/>
<dbReference type="InterPro" id="IPR036322">
    <property type="entry name" value="WD40_repeat_dom_sf"/>
</dbReference>
<evidence type="ECO:0000256" key="2">
    <source>
        <dbReference type="ARBA" id="ARBA00022737"/>
    </source>
</evidence>
<proteinExistence type="predicted"/>
<dbReference type="InterPro" id="IPR001680">
    <property type="entry name" value="WD40_rpt"/>
</dbReference>
<dbReference type="Proteomes" id="UP000006727">
    <property type="component" value="Chromosome 2"/>
</dbReference>
<dbReference type="EnsemblPlants" id="Pp3c2_4390V3.1">
    <property type="protein sequence ID" value="Pp3c2_4390V3.1"/>
    <property type="gene ID" value="Pp3c2_4390"/>
</dbReference>
<dbReference type="EnsemblPlants" id="Pp3c2_4390V3.4">
    <property type="protein sequence ID" value="Pp3c2_4390V3.4"/>
    <property type="gene ID" value="Pp3c2_4390"/>
</dbReference>
<dbReference type="GO" id="GO:0080008">
    <property type="term" value="C:Cul4-RING E3 ubiquitin ligase complex"/>
    <property type="evidence" value="ECO:0000318"/>
    <property type="project" value="GO_Central"/>
</dbReference>
<dbReference type="InterPro" id="IPR015943">
    <property type="entry name" value="WD40/YVTN_repeat-like_dom_sf"/>
</dbReference>
<dbReference type="Gene3D" id="2.130.10.10">
    <property type="entry name" value="YVTN repeat-like/Quinoprotein amine dehydrogenase"/>
    <property type="match status" value="1"/>
</dbReference>
<evidence type="ECO:0000313" key="6">
    <source>
        <dbReference type="EnsemblPlants" id="Pp3c2_4390V3.1"/>
    </source>
</evidence>
<dbReference type="Pfam" id="PF00400">
    <property type="entry name" value="WD40"/>
    <property type="match status" value="3"/>
</dbReference>
<protein>
    <submittedName>
        <fullName evidence="5 6">Uncharacterized protein</fullName>
    </submittedName>
</protein>
<dbReference type="EnsemblPlants" id="Pp3c2_4390V3.3">
    <property type="protein sequence ID" value="Pp3c2_4390V3.3"/>
    <property type="gene ID" value="Pp3c2_4390"/>
</dbReference>
<dbReference type="STRING" id="3218.A0A2K1L050"/>
<dbReference type="PANTHER" id="PTHR15574:SF21">
    <property type="entry name" value="DDB1- AND CUL4-ASSOCIATED FACTOR 8"/>
    <property type="match status" value="1"/>
</dbReference>
<dbReference type="Gramene" id="Pp3c2_4390V3.2">
    <property type="protein sequence ID" value="Pp3c2_4390V3.2"/>
    <property type="gene ID" value="Pp3c2_4390"/>
</dbReference>
<dbReference type="EMBL" id="ABEU02000002">
    <property type="protein sequence ID" value="PNR59409.1"/>
    <property type="molecule type" value="Genomic_DNA"/>
</dbReference>
<dbReference type="EnsemblPlants" id="Pp3c2_4390V3.5">
    <property type="protein sequence ID" value="Pp3c2_4390V3.5"/>
    <property type="gene ID" value="Pp3c2_4390"/>
</dbReference>
<dbReference type="Gramene" id="Pp3c2_4390V3.4">
    <property type="protein sequence ID" value="Pp3c2_4390V3.4"/>
    <property type="gene ID" value="Pp3c2_4390"/>
</dbReference>
<dbReference type="Gramene" id="Pp3c2_4390V3.3">
    <property type="protein sequence ID" value="Pp3c2_4390V3.3"/>
    <property type="gene ID" value="Pp3c2_4390"/>
</dbReference>
<accession>A0A2K1L050</accession>
<dbReference type="Gramene" id="Pp3c2_4390V3.5">
    <property type="protein sequence ID" value="Pp3c2_4390V3.5"/>
    <property type="gene ID" value="Pp3c2_4390"/>
</dbReference>
<organism evidence="5">
    <name type="scientific">Physcomitrium patens</name>
    <name type="common">Spreading-leaved earth moss</name>
    <name type="synonym">Physcomitrella patens</name>
    <dbReference type="NCBI Taxonomy" id="3218"/>
    <lineage>
        <taxon>Eukaryota</taxon>
        <taxon>Viridiplantae</taxon>
        <taxon>Streptophyta</taxon>
        <taxon>Embryophyta</taxon>
        <taxon>Bryophyta</taxon>
        <taxon>Bryophytina</taxon>
        <taxon>Bryopsida</taxon>
        <taxon>Funariidae</taxon>
        <taxon>Funariales</taxon>
        <taxon>Funariaceae</taxon>
        <taxon>Physcomitrium</taxon>
    </lineage>
</organism>
<dbReference type="SMART" id="SM00320">
    <property type="entry name" value="WD40"/>
    <property type="match status" value="7"/>
</dbReference>
<dbReference type="GeneID" id="112275915"/>
<name>A0A2K1L050_PHYPA</name>
<evidence type="ECO:0000256" key="4">
    <source>
        <dbReference type="SAM" id="MobiDB-lite"/>
    </source>
</evidence>
<dbReference type="EnsemblPlants" id="Pp3c2_4390V3.2">
    <property type="protein sequence ID" value="Pp3c2_4390V3.2"/>
    <property type="gene ID" value="Pp3c2_4390"/>
</dbReference>
<keyword evidence="7" id="KW-1185">Reference proteome</keyword>
<feature type="region of interest" description="Disordered" evidence="4">
    <location>
        <begin position="473"/>
        <end position="498"/>
    </location>
</feature>
<reference evidence="5 7" key="2">
    <citation type="journal article" date="2018" name="Plant J.">
        <title>The Physcomitrella patens chromosome-scale assembly reveals moss genome structure and evolution.</title>
        <authorList>
            <person name="Lang D."/>
            <person name="Ullrich K.K."/>
            <person name="Murat F."/>
            <person name="Fuchs J."/>
            <person name="Jenkins J."/>
            <person name="Haas F.B."/>
            <person name="Piednoel M."/>
            <person name="Gundlach H."/>
            <person name="Van Bel M."/>
            <person name="Meyberg R."/>
            <person name="Vives C."/>
            <person name="Morata J."/>
            <person name="Symeonidi A."/>
            <person name="Hiss M."/>
            <person name="Muchero W."/>
            <person name="Kamisugi Y."/>
            <person name="Saleh O."/>
            <person name="Blanc G."/>
            <person name="Decker E.L."/>
            <person name="van Gessel N."/>
            <person name="Grimwood J."/>
            <person name="Hayes R.D."/>
            <person name="Graham S.W."/>
            <person name="Gunter L.E."/>
            <person name="McDaniel S.F."/>
            <person name="Hoernstein S.N.W."/>
            <person name="Larsson A."/>
            <person name="Li F.W."/>
            <person name="Perroud P.F."/>
            <person name="Phillips J."/>
            <person name="Ranjan P."/>
            <person name="Rokshar D.S."/>
            <person name="Rothfels C.J."/>
            <person name="Schneider L."/>
            <person name="Shu S."/>
            <person name="Stevenson D.W."/>
            <person name="Thummler F."/>
            <person name="Tillich M."/>
            <person name="Villarreal Aguilar J.C."/>
            <person name="Widiez T."/>
            <person name="Wong G.K."/>
            <person name="Wymore A."/>
            <person name="Zhang Y."/>
            <person name="Zimmer A.D."/>
            <person name="Quatrano R.S."/>
            <person name="Mayer K.F.X."/>
            <person name="Goodstein D."/>
            <person name="Casacuberta J.M."/>
            <person name="Vandepoele K."/>
            <person name="Reski R."/>
            <person name="Cuming A.C."/>
            <person name="Tuskan G.A."/>
            <person name="Maumus F."/>
            <person name="Salse J."/>
            <person name="Schmutz J."/>
            <person name="Rensing S.A."/>
        </authorList>
    </citation>
    <scope>NUCLEOTIDE SEQUENCE [LARGE SCALE GENOMIC DNA]</scope>
    <source>
        <strain evidence="6 7">cv. Gransden 2004</strain>
    </source>
</reference>
<dbReference type="InterPro" id="IPR045151">
    <property type="entry name" value="DCAF8"/>
</dbReference>
<dbReference type="PANTHER" id="PTHR15574">
    <property type="entry name" value="WD REPEAT DOMAIN-CONTAINING FAMILY"/>
    <property type="match status" value="1"/>
</dbReference>
<feature type="repeat" description="WD" evidence="3">
    <location>
        <begin position="48"/>
        <end position="89"/>
    </location>
</feature>
<reference evidence="6" key="3">
    <citation type="submission" date="2020-12" db="UniProtKB">
        <authorList>
            <consortium name="EnsemblPlants"/>
        </authorList>
    </citation>
    <scope>IDENTIFICATION</scope>
</reference>
<dbReference type="PROSITE" id="PS50082">
    <property type="entry name" value="WD_REPEATS_2"/>
    <property type="match status" value="2"/>
</dbReference>
<evidence type="ECO:0000313" key="7">
    <source>
        <dbReference type="Proteomes" id="UP000006727"/>
    </source>
</evidence>
<dbReference type="SUPFAM" id="SSF50978">
    <property type="entry name" value="WD40 repeat-like"/>
    <property type="match status" value="1"/>
</dbReference>
<dbReference type="Gramene" id="Pp3c2_4390V3.1">
    <property type="protein sequence ID" value="Pp3c2_4390V3.1"/>
    <property type="gene ID" value="Pp3c2_4390"/>
</dbReference>
<dbReference type="AlphaFoldDB" id="A0A2K1L050"/>
<gene>
    <name evidence="6" type="primary">LOC112275915</name>
    <name evidence="5" type="ORF">PHYPA_002200</name>
</gene>
<evidence type="ECO:0000256" key="1">
    <source>
        <dbReference type="ARBA" id="ARBA00022574"/>
    </source>
</evidence>